<evidence type="ECO:0000313" key="2">
    <source>
        <dbReference type="EMBL" id="KSV58291.1"/>
    </source>
</evidence>
<proteinExistence type="predicted"/>
<comment type="caution">
    <text evidence="2">The sequence shown here is derived from an EMBL/GenBank/DDBJ whole genome shotgun (WGS) entry which is preliminary data.</text>
</comment>
<dbReference type="SUPFAM" id="SSF52096">
    <property type="entry name" value="ClpP/crotonase"/>
    <property type="match status" value="1"/>
</dbReference>
<dbReference type="GO" id="GO:0008236">
    <property type="term" value="F:serine-type peptidase activity"/>
    <property type="evidence" value="ECO:0007669"/>
    <property type="project" value="InterPro"/>
</dbReference>
<dbReference type="Gene3D" id="3.30.750.44">
    <property type="match status" value="1"/>
</dbReference>
<feature type="domain" description="Tail specific protease" evidence="1">
    <location>
        <begin position="207"/>
        <end position="414"/>
    </location>
</feature>
<dbReference type="PANTHER" id="PTHR32060:SF30">
    <property type="entry name" value="CARBOXY-TERMINAL PROCESSING PROTEASE CTPA"/>
    <property type="match status" value="1"/>
</dbReference>
<evidence type="ECO:0000313" key="3">
    <source>
        <dbReference type="Proteomes" id="UP000054874"/>
    </source>
</evidence>
<dbReference type="STRING" id="290052.ASU35_13370"/>
<dbReference type="OrthoDB" id="1653205at2"/>
<evidence type="ECO:0000259" key="1">
    <source>
        <dbReference type="Pfam" id="PF03572"/>
    </source>
</evidence>
<gene>
    <name evidence="2" type="ORF">ASU35_13370</name>
</gene>
<dbReference type="Proteomes" id="UP000054874">
    <property type="component" value="Unassembled WGS sequence"/>
</dbReference>
<dbReference type="GO" id="GO:0007165">
    <property type="term" value="P:signal transduction"/>
    <property type="evidence" value="ECO:0007669"/>
    <property type="project" value="TreeGrafter"/>
</dbReference>
<keyword evidence="3" id="KW-1185">Reference proteome</keyword>
<dbReference type="GO" id="GO:0006508">
    <property type="term" value="P:proteolysis"/>
    <property type="evidence" value="ECO:0007669"/>
    <property type="project" value="InterPro"/>
</dbReference>
<dbReference type="Pfam" id="PF03572">
    <property type="entry name" value="Peptidase_S41"/>
    <property type="match status" value="1"/>
</dbReference>
<protein>
    <recommendedName>
        <fullName evidence="1">Tail specific protease domain-containing protein</fullName>
    </recommendedName>
</protein>
<dbReference type="RefSeq" id="WP_058353483.1">
    <property type="nucleotide sequence ID" value="NZ_CABMMD010000177.1"/>
</dbReference>
<dbReference type="PANTHER" id="PTHR32060">
    <property type="entry name" value="TAIL-SPECIFIC PROTEASE"/>
    <property type="match status" value="1"/>
</dbReference>
<dbReference type="EMBL" id="LNAM01000177">
    <property type="protein sequence ID" value="KSV58291.1"/>
    <property type="molecule type" value="Genomic_DNA"/>
</dbReference>
<reference evidence="2 3" key="1">
    <citation type="submission" date="2015-11" db="EMBL/GenBank/DDBJ databases">
        <title>Butyribacter intestini gen. nov., sp. nov., a butyric acid-producing bacterium of the family Lachnospiraceae isolated from the human faeces.</title>
        <authorList>
            <person name="Zou Y."/>
            <person name="Xue W."/>
            <person name="Luo G."/>
            <person name="Lv M."/>
        </authorList>
    </citation>
    <scope>NUCLEOTIDE SEQUENCE [LARGE SCALE GENOMIC DNA]</scope>
    <source>
        <strain evidence="2 3">ACET-33324</strain>
    </source>
</reference>
<dbReference type="InterPro" id="IPR005151">
    <property type="entry name" value="Tail-specific_protease"/>
</dbReference>
<accession>A0A0V8QD23</accession>
<dbReference type="GO" id="GO:0030288">
    <property type="term" value="C:outer membrane-bounded periplasmic space"/>
    <property type="evidence" value="ECO:0007669"/>
    <property type="project" value="TreeGrafter"/>
</dbReference>
<dbReference type="Gene3D" id="3.90.226.10">
    <property type="entry name" value="2-enoyl-CoA Hydratase, Chain A, domain 1"/>
    <property type="match status" value="1"/>
</dbReference>
<dbReference type="InterPro" id="IPR029045">
    <property type="entry name" value="ClpP/crotonase-like_dom_sf"/>
</dbReference>
<dbReference type="AlphaFoldDB" id="A0A0V8QD23"/>
<organism evidence="2 3">
    <name type="scientific">Acetivibrio ethanolgignens</name>
    <dbReference type="NCBI Taxonomy" id="290052"/>
    <lineage>
        <taxon>Bacteria</taxon>
        <taxon>Bacillati</taxon>
        <taxon>Bacillota</taxon>
        <taxon>Clostridia</taxon>
        <taxon>Eubacteriales</taxon>
        <taxon>Oscillospiraceae</taxon>
        <taxon>Acetivibrio</taxon>
    </lineage>
</organism>
<name>A0A0V8QD23_9FIRM</name>
<dbReference type="GO" id="GO:0004175">
    <property type="term" value="F:endopeptidase activity"/>
    <property type="evidence" value="ECO:0007669"/>
    <property type="project" value="TreeGrafter"/>
</dbReference>
<sequence length="430" mass="49162">MKRKEGERMEMKVKKAIILAVVAAVIAIGATAVKVENEKRAERMEKGVGAVLSPMSHALTKKYMYEDYDAFWKNAEENYPFWRVAEETTGNDLEEIKKEYRKEIEEIENDWQFNDLIAKCIDAFGGAGHMQPISSYGYRMNMVSVDLGYSTRESSHIQYLTERMNTEKSRTFYLYDKEKDTKLFKKMLKEEEGEENFTYKEYSEYKAGVIAIPGFYNARVNAAALQERFKAMEKEGIENCIIDIRGNGGGNDDYWIDGIVEPNLMKTATVDYYCLYKGKESEAYAKVCSGIKKADKSDISSLPKLDREEFEEAQYVGKVRQEIKKTNNPLFTGRFFVLTDGLNYSSAESFVRFCKETGFATLIGNTTGGDGAGYNPLYFVLPNSGICYRFSVFNFINPDGSNNEEFGTEPDIKVENQDILEACFKYLKEF</sequence>